<dbReference type="AlphaFoldDB" id="A0A163BYT3"/>
<reference evidence="1 2" key="1">
    <citation type="submission" date="2016-01" db="EMBL/GenBank/DDBJ databases">
        <title>The draft genome sequence of Aquimarina sp. RZW4-3-2.</title>
        <authorList>
            <person name="Wang Y."/>
        </authorList>
    </citation>
    <scope>NUCLEOTIDE SEQUENCE [LARGE SCALE GENOMIC DNA]</scope>
    <source>
        <strain evidence="1 2">RZW4-3-2</strain>
    </source>
</reference>
<dbReference type="EMBL" id="LQRT01000002">
    <property type="protein sequence ID" value="KZS41905.1"/>
    <property type="molecule type" value="Genomic_DNA"/>
</dbReference>
<proteinExistence type="predicted"/>
<protein>
    <submittedName>
        <fullName evidence="1">Uncharacterized protein</fullName>
    </submittedName>
</protein>
<accession>A0A163BYT3</accession>
<dbReference type="STRING" id="1642818.AWE51_00215"/>
<evidence type="ECO:0000313" key="1">
    <source>
        <dbReference type="EMBL" id="KZS41905.1"/>
    </source>
</evidence>
<sequence length="95" mass="11095">MKLRDKKDNEFYKRCDEILHYVWDPIGVQDIPGARDEYHGYLPQVFKLVKADADQIKIAEYLDRTEKNDIGLLSNPSKNLKVAAILLDWRAAIYN</sequence>
<dbReference type="OrthoDB" id="773332at2"/>
<dbReference type="Proteomes" id="UP000076715">
    <property type="component" value="Unassembled WGS sequence"/>
</dbReference>
<organism evidence="1 2">
    <name type="scientific">Aquimarina aggregata</name>
    <dbReference type="NCBI Taxonomy" id="1642818"/>
    <lineage>
        <taxon>Bacteria</taxon>
        <taxon>Pseudomonadati</taxon>
        <taxon>Bacteroidota</taxon>
        <taxon>Flavobacteriia</taxon>
        <taxon>Flavobacteriales</taxon>
        <taxon>Flavobacteriaceae</taxon>
        <taxon>Aquimarina</taxon>
    </lineage>
</organism>
<keyword evidence="2" id="KW-1185">Reference proteome</keyword>
<evidence type="ECO:0000313" key="2">
    <source>
        <dbReference type="Proteomes" id="UP000076715"/>
    </source>
</evidence>
<name>A0A163BYT3_9FLAO</name>
<dbReference type="RefSeq" id="WP_066308694.1">
    <property type="nucleotide sequence ID" value="NZ_LQRT01000002.1"/>
</dbReference>
<comment type="caution">
    <text evidence="1">The sequence shown here is derived from an EMBL/GenBank/DDBJ whole genome shotgun (WGS) entry which is preliminary data.</text>
</comment>
<gene>
    <name evidence="1" type="ORF">AWE51_00215</name>
</gene>